<dbReference type="EMBL" id="CM044701">
    <property type="protein sequence ID" value="KAI5680244.1"/>
    <property type="molecule type" value="Genomic_DNA"/>
</dbReference>
<protein>
    <submittedName>
        <fullName evidence="1">Uncharacterized protein</fullName>
    </submittedName>
</protein>
<accession>A0ACC0C5R6</accession>
<sequence length="184" mass="18759">MSSKLTFPSLITILIAIIMYWTNVALAQSSCTNELMGLSPCLNYVTGNATAPSSSCCTQLAGVVNSQPRCLCLLLNGGASSVGITINQTRALALPDDCKVQTPPVSRCNSPNGETPSANSPEGSPAGSSNETPSISDAPAGGGSKTVPSTVDSSVGVRSSTKLLPLFQLIIGFLLFIASTTSSC</sequence>
<gene>
    <name evidence="1" type="ORF">M9H77_01471</name>
</gene>
<reference evidence="2" key="1">
    <citation type="journal article" date="2023" name="Nat. Plants">
        <title>Single-cell RNA sequencing provides a high-resolution roadmap for understanding the multicellular compartmentation of specialized metabolism.</title>
        <authorList>
            <person name="Sun S."/>
            <person name="Shen X."/>
            <person name="Li Y."/>
            <person name="Li Y."/>
            <person name="Wang S."/>
            <person name="Li R."/>
            <person name="Zhang H."/>
            <person name="Shen G."/>
            <person name="Guo B."/>
            <person name="Wei J."/>
            <person name="Xu J."/>
            <person name="St-Pierre B."/>
            <person name="Chen S."/>
            <person name="Sun C."/>
        </authorList>
    </citation>
    <scope>NUCLEOTIDE SEQUENCE [LARGE SCALE GENOMIC DNA]</scope>
</reference>
<organism evidence="1 2">
    <name type="scientific">Catharanthus roseus</name>
    <name type="common">Madagascar periwinkle</name>
    <name type="synonym">Vinca rosea</name>
    <dbReference type="NCBI Taxonomy" id="4058"/>
    <lineage>
        <taxon>Eukaryota</taxon>
        <taxon>Viridiplantae</taxon>
        <taxon>Streptophyta</taxon>
        <taxon>Embryophyta</taxon>
        <taxon>Tracheophyta</taxon>
        <taxon>Spermatophyta</taxon>
        <taxon>Magnoliopsida</taxon>
        <taxon>eudicotyledons</taxon>
        <taxon>Gunneridae</taxon>
        <taxon>Pentapetalae</taxon>
        <taxon>asterids</taxon>
        <taxon>lamiids</taxon>
        <taxon>Gentianales</taxon>
        <taxon>Apocynaceae</taxon>
        <taxon>Rauvolfioideae</taxon>
        <taxon>Vinceae</taxon>
        <taxon>Catharanthinae</taxon>
        <taxon>Catharanthus</taxon>
    </lineage>
</organism>
<keyword evidence="2" id="KW-1185">Reference proteome</keyword>
<name>A0ACC0C5R6_CATRO</name>
<evidence type="ECO:0000313" key="1">
    <source>
        <dbReference type="EMBL" id="KAI5680244.1"/>
    </source>
</evidence>
<comment type="caution">
    <text evidence="1">The sequence shown here is derived from an EMBL/GenBank/DDBJ whole genome shotgun (WGS) entry which is preliminary data.</text>
</comment>
<proteinExistence type="predicted"/>
<evidence type="ECO:0000313" key="2">
    <source>
        <dbReference type="Proteomes" id="UP001060085"/>
    </source>
</evidence>
<dbReference type="Proteomes" id="UP001060085">
    <property type="component" value="Linkage Group LG01"/>
</dbReference>